<name>A0AAW3EVD4_BURGA</name>
<evidence type="ECO:0008006" key="4">
    <source>
        <dbReference type="Google" id="ProtNLM"/>
    </source>
</evidence>
<gene>
    <name evidence="2" type="ORF">DM48_7757</name>
</gene>
<sequence length="180" mass="18638">MSIAPVSSSTSSYSSAYDTSATDPNPLDPNNLDPNDPANQDPTDTSNQAKAAPNTAPEIADLRKVQQQLAKQLKEAEKGAGSNPASQALIVNLTTQITAIESTIDNIQGLGGMVAQKKLAASSKAEANSTRALQQQITQQSLRGNDASKSTQITAAAVTDASKSNAVRLDMKGTVLNTVA</sequence>
<evidence type="ECO:0000313" key="3">
    <source>
        <dbReference type="Proteomes" id="UP000029590"/>
    </source>
</evidence>
<dbReference type="GeneID" id="66458264"/>
<accession>A0AAW3EVD4</accession>
<protein>
    <recommendedName>
        <fullName evidence="4">FlxA-like family protein</fullName>
    </recommendedName>
</protein>
<proteinExistence type="predicted"/>
<reference evidence="2 3" key="1">
    <citation type="submission" date="2014-04" db="EMBL/GenBank/DDBJ databases">
        <authorList>
            <person name="Bishop-Lilly K.A."/>
            <person name="Broomall S.M."/>
            <person name="Chain P.S."/>
            <person name="Chertkov O."/>
            <person name="Coyne S.R."/>
            <person name="Daligault H.E."/>
            <person name="Davenport K.W."/>
            <person name="Erkkila T."/>
            <person name="Frey K.G."/>
            <person name="Gibbons H.S."/>
            <person name="Gu W."/>
            <person name="Jaissle J."/>
            <person name="Johnson S.L."/>
            <person name="Koroleva G.I."/>
            <person name="Ladner J.T."/>
            <person name="Lo C.-C."/>
            <person name="Minogue T.D."/>
            <person name="Munk C."/>
            <person name="Palacios G.F."/>
            <person name="Redden C.L."/>
            <person name="Rosenzweig C.N."/>
            <person name="Scholz M.B."/>
            <person name="Teshima H."/>
            <person name="Xu Y."/>
        </authorList>
    </citation>
    <scope>NUCLEOTIDE SEQUENCE [LARGE SCALE GENOMIC DNA]</scope>
    <source>
        <strain evidence="3">gladioli</strain>
    </source>
</reference>
<evidence type="ECO:0000256" key="1">
    <source>
        <dbReference type="SAM" id="MobiDB-lite"/>
    </source>
</evidence>
<organism evidence="2 3">
    <name type="scientific">Burkholderia gladioli</name>
    <name type="common">Pseudomonas marginata</name>
    <name type="synonym">Phytomonas marginata</name>
    <dbReference type="NCBI Taxonomy" id="28095"/>
    <lineage>
        <taxon>Bacteria</taxon>
        <taxon>Pseudomonadati</taxon>
        <taxon>Pseudomonadota</taxon>
        <taxon>Betaproteobacteria</taxon>
        <taxon>Burkholderiales</taxon>
        <taxon>Burkholderiaceae</taxon>
        <taxon>Burkholderia</taxon>
    </lineage>
</organism>
<dbReference type="AlphaFoldDB" id="A0AAW3EVD4"/>
<evidence type="ECO:0000313" key="2">
    <source>
        <dbReference type="EMBL" id="KGC10857.1"/>
    </source>
</evidence>
<feature type="region of interest" description="Disordered" evidence="1">
    <location>
        <begin position="1"/>
        <end position="61"/>
    </location>
</feature>
<feature type="compositionally biased region" description="Low complexity" evidence="1">
    <location>
        <begin position="7"/>
        <end position="42"/>
    </location>
</feature>
<dbReference type="RefSeq" id="WP_036051065.1">
    <property type="nucleotide sequence ID" value="NZ_CADEPX010000005.1"/>
</dbReference>
<comment type="caution">
    <text evidence="2">The sequence shown here is derived from an EMBL/GenBank/DDBJ whole genome shotgun (WGS) entry which is preliminary data.</text>
</comment>
<dbReference type="KEGG" id="bgo:BM43_3803"/>
<dbReference type="Proteomes" id="UP000029590">
    <property type="component" value="Unassembled WGS sequence"/>
</dbReference>
<dbReference type="EMBL" id="JPGG01000017">
    <property type="protein sequence ID" value="KGC10857.1"/>
    <property type="molecule type" value="Genomic_DNA"/>
</dbReference>